<keyword evidence="1" id="KW-0472">Membrane</keyword>
<protein>
    <recommendedName>
        <fullName evidence="4">Prepilin type IV endopeptidase peptidase domain-containing protein</fullName>
    </recommendedName>
</protein>
<evidence type="ECO:0008006" key="4">
    <source>
        <dbReference type="Google" id="ProtNLM"/>
    </source>
</evidence>
<dbReference type="EMBL" id="JAMDMX010000021">
    <property type="protein sequence ID" value="MCY9692817.1"/>
    <property type="molecule type" value="Genomic_DNA"/>
</dbReference>
<keyword evidence="1" id="KW-1133">Transmembrane helix</keyword>
<gene>
    <name evidence="2" type="ORF">M5X19_07890</name>
</gene>
<name>A0ABT4G9H7_9BACL</name>
<feature type="transmembrane region" description="Helical" evidence="1">
    <location>
        <begin position="33"/>
        <end position="51"/>
    </location>
</feature>
<dbReference type="Proteomes" id="UP001527099">
    <property type="component" value="Unassembled WGS sequence"/>
</dbReference>
<keyword evidence="3" id="KW-1185">Reference proteome</keyword>
<reference evidence="2 3" key="1">
    <citation type="submission" date="2022-05" db="EMBL/GenBank/DDBJ databases">
        <title>Genome Sequencing of Bee-Associated Microbes.</title>
        <authorList>
            <person name="Dunlap C."/>
        </authorList>
    </citation>
    <scope>NUCLEOTIDE SEQUENCE [LARGE SCALE GENOMIC DNA]</scope>
    <source>
        <strain evidence="2 3">NRRL B-14421</strain>
    </source>
</reference>
<organism evidence="2 3">
    <name type="scientific">Paenibacillus alginolyticus</name>
    <dbReference type="NCBI Taxonomy" id="59839"/>
    <lineage>
        <taxon>Bacteria</taxon>
        <taxon>Bacillati</taxon>
        <taxon>Bacillota</taxon>
        <taxon>Bacilli</taxon>
        <taxon>Bacillales</taxon>
        <taxon>Paenibacillaceae</taxon>
        <taxon>Paenibacillus</taxon>
    </lineage>
</organism>
<dbReference type="RefSeq" id="WP_268614362.1">
    <property type="nucleotide sequence ID" value="NZ_JAMDMX010000021.1"/>
</dbReference>
<sequence>MNNIFILSFLFIMIASLLIDRKVLKLQKGSVKAAYGLITFVTFVLFITKYLHIPIPMPSRFFIHTVSPWFSHLTGI</sequence>
<evidence type="ECO:0000313" key="2">
    <source>
        <dbReference type="EMBL" id="MCY9692817.1"/>
    </source>
</evidence>
<accession>A0ABT4G9H7</accession>
<evidence type="ECO:0000256" key="1">
    <source>
        <dbReference type="SAM" id="Phobius"/>
    </source>
</evidence>
<proteinExistence type="predicted"/>
<comment type="caution">
    <text evidence="2">The sequence shown here is derived from an EMBL/GenBank/DDBJ whole genome shotgun (WGS) entry which is preliminary data.</text>
</comment>
<keyword evidence="1" id="KW-0812">Transmembrane</keyword>
<evidence type="ECO:0000313" key="3">
    <source>
        <dbReference type="Proteomes" id="UP001527099"/>
    </source>
</evidence>